<reference evidence="1 2" key="1">
    <citation type="submission" date="2018-07" db="EMBL/GenBank/DDBJ databases">
        <title>Dyella tabacisoli L4-6T, whole genome shotgun sequence.</title>
        <authorList>
            <person name="Zhou X.-K."/>
            <person name="Li W.-J."/>
            <person name="Duan Y.-Q."/>
        </authorList>
    </citation>
    <scope>NUCLEOTIDE SEQUENCE [LARGE SCALE GENOMIC DNA]</scope>
    <source>
        <strain evidence="1 2">L4-6</strain>
    </source>
</reference>
<evidence type="ECO:0000313" key="1">
    <source>
        <dbReference type="EMBL" id="RDD83138.1"/>
    </source>
</evidence>
<organism evidence="1 2">
    <name type="scientific">Dyella tabacisoli</name>
    <dbReference type="NCBI Taxonomy" id="2282381"/>
    <lineage>
        <taxon>Bacteria</taxon>
        <taxon>Pseudomonadati</taxon>
        <taxon>Pseudomonadota</taxon>
        <taxon>Gammaproteobacteria</taxon>
        <taxon>Lysobacterales</taxon>
        <taxon>Rhodanobacteraceae</taxon>
        <taxon>Dyella</taxon>
    </lineage>
</organism>
<dbReference type="AlphaFoldDB" id="A0A369UTU2"/>
<accession>A0A369UTU2</accession>
<keyword evidence="2" id="KW-1185">Reference proteome</keyword>
<name>A0A369UTU2_9GAMM</name>
<evidence type="ECO:0000313" key="2">
    <source>
        <dbReference type="Proteomes" id="UP000253782"/>
    </source>
</evidence>
<proteinExistence type="predicted"/>
<sequence length="59" mass="6671">MYRWLWRPVASTGVVCFFDSMPMVDRTSKTSEPFGDNSVVDTECMADGESRISSFLTLI</sequence>
<gene>
    <name evidence="1" type="ORF">DVJ77_00545</name>
</gene>
<dbReference type="Proteomes" id="UP000253782">
    <property type="component" value="Unassembled WGS sequence"/>
</dbReference>
<comment type="caution">
    <text evidence="1">The sequence shown here is derived from an EMBL/GenBank/DDBJ whole genome shotgun (WGS) entry which is preliminary data.</text>
</comment>
<dbReference type="EMBL" id="QQAH01000001">
    <property type="protein sequence ID" value="RDD83138.1"/>
    <property type="molecule type" value="Genomic_DNA"/>
</dbReference>
<protein>
    <submittedName>
        <fullName evidence="1">Uncharacterized protein</fullName>
    </submittedName>
</protein>